<keyword evidence="2" id="KW-1185">Reference proteome</keyword>
<organism evidence="1 2">
    <name type="scientific">Limnobacter humi</name>
    <dbReference type="NCBI Taxonomy" id="1778671"/>
    <lineage>
        <taxon>Bacteria</taxon>
        <taxon>Pseudomonadati</taxon>
        <taxon>Pseudomonadota</taxon>
        <taxon>Betaproteobacteria</taxon>
        <taxon>Burkholderiales</taxon>
        <taxon>Burkholderiaceae</taxon>
        <taxon>Limnobacter</taxon>
    </lineage>
</organism>
<dbReference type="Proteomes" id="UP001204142">
    <property type="component" value="Unassembled WGS sequence"/>
</dbReference>
<reference evidence="1 2" key="1">
    <citation type="submission" date="2022-07" db="EMBL/GenBank/DDBJ databases">
        <authorList>
            <person name="Xamxidin M."/>
            <person name="Wu M."/>
        </authorList>
    </citation>
    <scope>NUCLEOTIDE SEQUENCE [LARGE SCALE GENOMIC DNA]</scope>
    <source>
        <strain evidence="1 2">NBRC 111650</strain>
    </source>
</reference>
<name>A0ABT1WID9_9BURK</name>
<gene>
    <name evidence="1" type="ORF">NQT62_12115</name>
</gene>
<dbReference type="RefSeq" id="WP_256764980.1">
    <property type="nucleotide sequence ID" value="NZ_JANIGO010000004.1"/>
</dbReference>
<accession>A0ABT1WID9</accession>
<proteinExistence type="predicted"/>
<dbReference type="EMBL" id="JANIGO010000004">
    <property type="protein sequence ID" value="MCQ8897179.1"/>
    <property type="molecule type" value="Genomic_DNA"/>
</dbReference>
<evidence type="ECO:0000313" key="2">
    <source>
        <dbReference type="Proteomes" id="UP001204142"/>
    </source>
</evidence>
<evidence type="ECO:0008006" key="3">
    <source>
        <dbReference type="Google" id="ProtNLM"/>
    </source>
</evidence>
<comment type="caution">
    <text evidence="1">The sequence shown here is derived from an EMBL/GenBank/DDBJ whole genome shotgun (WGS) entry which is preliminary data.</text>
</comment>
<protein>
    <recommendedName>
        <fullName evidence="3">Surface antigen domain-containing protein</fullName>
    </recommendedName>
</protein>
<evidence type="ECO:0000313" key="1">
    <source>
        <dbReference type="EMBL" id="MCQ8897179.1"/>
    </source>
</evidence>
<sequence length="163" mass="17057">MSSLFGQHRSLSLLLGFALACGAGIAAARNFIGYTGKGWVSDYGVLKGECNVPALIGPNKKPLPAQMAMVDVDAAFDAVLPNGKNDTARQLDAQCFGHTLELVPTGQAVRWVNPLSGNGVYLSPGAKSDTCRTYLGVLASSGQKSKFRGEACSTAPGVWKIQP</sequence>